<organism evidence="2 3">
    <name type="scientific">Litorimonas cladophorae</name>
    <dbReference type="NCBI Taxonomy" id="1220491"/>
    <lineage>
        <taxon>Bacteria</taxon>
        <taxon>Pseudomonadati</taxon>
        <taxon>Pseudomonadota</taxon>
        <taxon>Alphaproteobacteria</taxon>
        <taxon>Maricaulales</taxon>
        <taxon>Robiginitomaculaceae</taxon>
    </lineage>
</organism>
<dbReference type="InterPro" id="IPR029069">
    <property type="entry name" value="HotDog_dom_sf"/>
</dbReference>
<gene>
    <name evidence="2" type="ORF">GCM10011309_18000</name>
</gene>
<proteinExistence type="predicted"/>
<evidence type="ECO:0000259" key="1">
    <source>
        <dbReference type="Pfam" id="PF13622"/>
    </source>
</evidence>
<accession>A0A918KN25</accession>
<dbReference type="EMBL" id="BMYV01000002">
    <property type="protein sequence ID" value="GGX68589.1"/>
    <property type="molecule type" value="Genomic_DNA"/>
</dbReference>
<dbReference type="Gene3D" id="3.10.129.10">
    <property type="entry name" value="Hotdog Thioesterase"/>
    <property type="match status" value="1"/>
</dbReference>
<dbReference type="AlphaFoldDB" id="A0A918KN25"/>
<name>A0A918KN25_9PROT</name>
<dbReference type="Proteomes" id="UP000600865">
    <property type="component" value="Unassembled WGS sequence"/>
</dbReference>
<dbReference type="Pfam" id="PF13622">
    <property type="entry name" value="4HBT_3"/>
    <property type="match status" value="1"/>
</dbReference>
<sequence length="136" mass="15037">MTQRLAEDLIASIPYAKTLGIEARLMGEDFFLVLPYLRSNIGNPSLPALHGGAVGGFMEVCAMAELRRHNPDLPFSKPIGINIDYLRRGKPVETFARAEIIKEGRRVANVRVRAWQESVDKPIAALSGHFLLPTPT</sequence>
<dbReference type="RefSeq" id="WP_189584587.1">
    <property type="nucleotide sequence ID" value="NZ_BMYV01000002.1"/>
</dbReference>
<evidence type="ECO:0000313" key="2">
    <source>
        <dbReference type="EMBL" id="GGX68589.1"/>
    </source>
</evidence>
<protein>
    <submittedName>
        <fullName evidence="2">Thioesterase</fullName>
    </submittedName>
</protein>
<feature type="domain" description="Acyl-CoA thioesterase-like N-terminal HotDog" evidence="1">
    <location>
        <begin position="52"/>
        <end position="127"/>
    </location>
</feature>
<dbReference type="SUPFAM" id="SSF54637">
    <property type="entry name" value="Thioesterase/thiol ester dehydrase-isomerase"/>
    <property type="match status" value="1"/>
</dbReference>
<evidence type="ECO:0000313" key="3">
    <source>
        <dbReference type="Proteomes" id="UP000600865"/>
    </source>
</evidence>
<dbReference type="CDD" id="cd03443">
    <property type="entry name" value="PaaI_thioesterase"/>
    <property type="match status" value="1"/>
</dbReference>
<keyword evidence="3" id="KW-1185">Reference proteome</keyword>
<reference evidence="2 3" key="1">
    <citation type="journal article" date="2014" name="Int. J. Syst. Evol. Microbiol.">
        <title>Complete genome sequence of Corynebacterium casei LMG S-19264T (=DSM 44701T), isolated from a smear-ripened cheese.</title>
        <authorList>
            <consortium name="US DOE Joint Genome Institute (JGI-PGF)"/>
            <person name="Walter F."/>
            <person name="Albersmeier A."/>
            <person name="Kalinowski J."/>
            <person name="Ruckert C."/>
        </authorList>
    </citation>
    <scope>NUCLEOTIDE SEQUENCE [LARGE SCALE GENOMIC DNA]</scope>
    <source>
        <strain evidence="2 3">KCTC 23968</strain>
    </source>
</reference>
<dbReference type="InterPro" id="IPR049449">
    <property type="entry name" value="TesB_ACOT8-like_N"/>
</dbReference>
<comment type="caution">
    <text evidence="2">The sequence shown here is derived from an EMBL/GenBank/DDBJ whole genome shotgun (WGS) entry which is preliminary data.</text>
</comment>